<evidence type="ECO:0000313" key="2">
    <source>
        <dbReference type="Proteomes" id="UP001358586"/>
    </source>
</evidence>
<sequence length="272" mass="30974">MAIEIDLEKAYDRVRWDFVEASLNAVLWNGEPTQASKGYSTRLPFATISILCMEWLGHSFHGSIFAREWNPIHLWRTGPSLSHLFFADDLVNARKTNVFFSSGVNIPLRNDIKDILRFQEVNDLGHYLGAPLLHKRITKSTLKFLVERVRSWLSSWDAKLLSFEGRVTLTQSVLLSIPSYLMQSTLVPKGNCDSIEGLARQFIWGATEGKRNMALVGWDDICQPKIHGGLDFHHLGDQNNAFMMKIGYNLIIKTEALRVQVFRAKYGVSESM</sequence>
<dbReference type="Proteomes" id="UP001358586">
    <property type="component" value="Chromosome 5"/>
</dbReference>
<dbReference type="PANTHER" id="PTHR33116">
    <property type="entry name" value="REVERSE TRANSCRIPTASE ZINC-BINDING DOMAIN-CONTAINING PROTEIN-RELATED-RELATED"/>
    <property type="match status" value="1"/>
</dbReference>
<dbReference type="PANTHER" id="PTHR33116:SF86">
    <property type="entry name" value="REVERSE TRANSCRIPTASE DOMAIN-CONTAINING PROTEIN"/>
    <property type="match status" value="1"/>
</dbReference>
<accession>A0ABR0Q1M9</accession>
<organism evidence="1 2">
    <name type="scientific">Gossypium arboreum</name>
    <name type="common">Tree cotton</name>
    <name type="synonym">Gossypium nanking</name>
    <dbReference type="NCBI Taxonomy" id="29729"/>
    <lineage>
        <taxon>Eukaryota</taxon>
        <taxon>Viridiplantae</taxon>
        <taxon>Streptophyta</taxon>
        <taxon>Embryophyta</taxon>
        <taxon>Tracheophyta</taxon>
        <taxon>Spermatophyta</taxon>
        <taxon>Magnoliopsida</taxon>
        <taxon>eudicotyledons</taxon>
        <taxon>Gunneridae</taxon>
        <taxon>Pentapetalae</taxon>
        <taxon>rosids</taxon>
        <taxon>malvids</taxon>
        <taxon>Malvales</taxon>
        <taxon>Malvaceae</taxon>
        <taxon>Malvoideae</taxon>
        <taxon>Gossypium</taxon>
    </lineage>
</organism>
<evidence type="ECO:0008006" key="3">
    <source>
        <dbReference type="Google" id="ProtNLM"/>
    </source>
</evidence>
<proteinExistence type="predicted"/>
<dbReference type="EMBL" id="JARKNE010000005">
    <property type="protein sequence ID" value="KAK5833056.1"/>
    <property type="molecule type" value="Genomic_DNA"/>
</dbReference>
<keyword evidence="2" id="KW-1185">Reference proteome</keyword>
<evidence type="ECO:0000313" key="1">
    <source>
        <dbReference type="EMBL" id="KAK5833056.1"/>
    </source>
</evidence>
<gene>
    <name evidence="1" type="ORF">PVK06_016867</name>
</gene>
<protein>
    <recommendedName>
        <fullName evidence="3">Reverse transcriptase</fullName>
    </recommendedName>
</protein>
<comment type="caution">
    <text evidence="1">The sequence shown here is derived from an EMBL/GenBank/DDBJ whole genome shotgun (WGS) entry which is preliminary data.</text>
</comment>
<reference evidence="1 2" key="1">
    <citation type="submission" date="2023-03" db="EMBL/GenBank/DDBJ databases">
        <title>WGS of Gossypium arboreum.</title>
        <authorList>
            <person name="Yu D."/>
        </authorList>
    </citation>
    <scope>NUCLEOTIDE SEQUENCE [LARGE SCALE GENOMIC DNA]</scope>
    <source>
        <tissue evidence="1">Leaf</tissue>
    </source>
</reference>
<name>A0ABR0Q1M9_GOSAR</name>